<dbReference type="Proteomes" id="UP000015103">
    <property type="component" value="Unassembled WGS sequence"/>
</dbReference>
<dbReference type="InterPro" id="IPR036259">
    <property type="entry name" value="MFS_trans_sf"/>
</dbReference>
<reference evidence="5" key="1">
    <citation type="submission" date="2015-05" db="UniProtKB">
        <authorList>
            <consortium name="EnsemblMetazoa"/>
        </authorList>
    </citation>
    <scope>IDENTIFICATION</scope>
</reference>
<evidence type="ECO:0000313" key="5">
    <source>
        <dbReference type="EnsemblMetazoa" id="RPRC014925-PA"/>
    </source>
</evidence>
<keyword evidence="3" id="KW-0812">Transmembrane</keyword>
<dbReference type="InterPro" id="IPR050327">
    <property type="entry name" value="Proton-linked_MCT"/>
</dbReference>
<sequence length="249" mass="26585">MTEDIGPSSPVEITTPSVKRPTETDMNELAPIIPLPPDGGWGWVIVAVCSVGNLCIDSASLSFPSIQLHLAKMLNASLTKISLIVSVYNGICYCLGPVSGALANRLGFRLTMIIGAAFGCTGIGMCYFLNNFVAHMCCYGILAGIGGSMVYMTSIAAPGFWFEEKRALAAGISSSTSGLAAIIVPLIATVVEEHFNWRLVIVIPAGMYFVLFFLAFLIRKAPAAFVQAEKQTKPIGKLKKEDIFSSHSV</sequence>
<dbReference type="PANTHER" id="PTHR11360:SF297">
    <property type="entry name" value="MFS DOMAIN-CONTAINING PROTEIN"/>
    <property type="match status" value="1"/>
</dbReference>
<dbReference type="EMBL" id="ACPB03001349">
    <property type="status" value="NOT_ANNOTATED_CDS"/>
    <property type="molecule type" value="Genomic_DNA"/>
</dbReference>
<accession>T1IF56</accession>
<feature type="transmembrane region" description="Helical" evidence="3">
    <location>
        <begin position="199"/>
        <end position="218"/>
    </location>
</feature>
<feature type="transmembrane region" description="Helical" evidence="3">
    <location>
        <begin position="108"/>
        <end position="129"/>
    </location>
</feature>
<feature type="transmembrane region" description="Helical" evidence="3">
    <location>
        <begin position="167"/>
        <end position="187"/>
    </location>
</feature>
<dbReference type="GO" id="GO:0016020">
    <property type="term" value="C:membrane"/>
    <property type="evidence" value="ECO:0007669"/>
    <property type="project" value="UniProtKB-SubCell"/>
</dbReference>
<feature type="domain" description="Major facilitator superfamily (MFS) profile" evidence="4">
    <location>
        <begin position="45"/>
        <end position="249"/>
    </location>
</feature>
<evidence type="ECO:0000256" key="2">
    <source>
        <dbReference type="SAM" id="MobiDB-lite"/>
    </source>
</evidence>
<dbReference type="OMA" id="CCINAFA"/>
<dbReference type="eggNOG" id="KOG2504">
    <property type="taxonomic scope" value="Eukaryota"/>
</dbReference>
<evidence type="ECO:0000259" key="4">
    <source>
        <dbReference type="PROSITE" id="PS50850"/>
    </source>
</evidence>
<dbReference type="InParanoid" id="T1IF56"/>
<keyword evidence="6" id="KW-1185">Reference proteome</keyword>
<dbReference type="InterPro" id="IPR011701">
    <property type="entry name" value="MFS"/>
</dbReference>
<feature type="transmembrane region" description="Helical" evidence="3">
    <location>
        <begin position="136"/>
        <end position="161"/>
    </location>
</feature>
<name>T1IF56_RHOPR</name>
<dbReference type="AlphaFoldDB" id="T1IF56"/>
<organism evidence="5 6">
    <name type="scientific">Rhodnius prolixus</name>
    <name type="common">Triatomid bug</name>
    <dbReference type="NCBI Taxonomy" id="13249"/>
    <lineage>
        <taxon>Eukaryota</taxon>
        <taxon>Metazoa</taxon>
        <taxon>Ecdysozoa</taxon>
        <taxon>Arthropoda</taxon>
        <taxon>Hexapoda</taxon>
        <taxon>Insecta</taxon>
        <taxon>Pterygota</taxon>
        <taxon>Neoptera</taxon>
        <taxon>Paraneoptera</taxon>
        <taxon>Hemiptera</taxon>
        <taxon>Heteroptera</taxon>
        <taxon>Panheteroptera</taxon>
        <taxon>Cimicomorpha</taxon>
        <taxon>Reduviidae</taxon>
        <taxon>Triatominae</taxon>
        <taxon>Rhodnius</taxon>
    </lineage>
</organism>
<dbReference type="SUPFAM" id="SSF103473">
    <property type="entry name" value="MFS general substrate transporter"/>
    <property type="match status" value="1"/>
</dbReference>
<protein>
    <submittedName>
        <fullName evidence="5">MFS domain-containing protein</fullName>
    </submittedName>
</protein>
<proteinExistence type="predicted"/>
<feature type="transmembrane region" description="Helical" evidence="3">
    <location>
        <begin position="81"/>
        <end position="102"/>
    </location>
</feature>
<dbReference type="EnsemblMetazoa" id="RPRC014925-RA">
    <property type="protein sequence ID" value="RPRC014925-PA"/>
    <property type="gene ID" value="RPRC014925"/>
</dbReference>
<dbReference type="Pfam" id="PF07690">
    <property type="entry name" value="MFS_1"/>
    <property type="match status" value="1"/>
</dbReference>
<comment type="subcellular location">
    <subcellularLocation>
        <location evidence="1">Membrane</location>
        <topology evidence="1">Multi-pass membrane protein</topology>
    </subcellularLocation>
</comment>
<keyword evidence="3" id="KW-1133">Transmembrane helix</keyword>
<dbReference type="GO" id="GO:0008028">
    <property type="term" value="F:monocarboxylic acid transmembrane transporter activity"/>
    <property type="evidence" value="ECO:0007669"/>
    <property type="project" value="TreeGrafter"/>
</dbReference>
<dbReference type="PROSITE" id="PS50850">
    <property type="entry name" value="MFS"/>
    <property type="match status" value="1"/>
</dbReference>
<evidence type="ECO:0000313" key="6">
    <source>
        <dbReference type="Proteomes" id="UP000015103"/>
    </source>
</evidence>
<dbReference type="InterPro" id="IPR020846">
    <property type="entry name" value="MFS_dom"/>
</dbReference>
<feature type="transmembrane region" description="Helical" evidence="3">
    <location>
        <begin position="41"/>
        <end position="61"/>
    </location>
</feature>
<evidence type="ECO:0000256" key="3">
    <source>
        <dbReference type="SAM" id="Phobius"/>
    </source>
</evidence>
<dbReference type="HOGENOM" id="CLU_1116923_0_0_1"/>
<dbReference type="PANTHER" id="PTHR11360">
    <property type="entry name" value="MONOCARBOXYLATE TRANSPORTER"/>
    <property type="match status" value="1"/>
</dbReference>
<evidence type="ECO:0000256" key="1">
    <source>
        <dbReference type="ARBA" id="ARBA00004141"/>
    </source>
</evidence>
<keyword evidence="3" id="KW-0472">Membrane</keyword>
<feature type="region of interest" description="Disordered" evidence="2">
    <location>
        <begin position="1"/>
        <end position="22"/>
    </location>
</feature>
<dbReference type="VEuPathDB" id="VectorBase:RPRC014925"/>
<dbReference type="Gene3D" id="1.20.1250.20">
    <property type="entry name" value="MFS general substrate transporter like domains"/>
    <property type="match status" value="1"/>
</dbReference>